<evidence type="ECO:0000313" key="1">
    <source>
        <dbReference type="EMBL" id="MYC97277.1"/>
    </source>
</evidence>
<accession>A0A6B1DE11</accession>
<organism evidence="1">
    <name type="scientific">Caldilineaceae bacterium SB0661_bin_32</name>
    <dbReference type="NCBI Taxonomy" id="2605255"/>
    <lineage>
        <taxon>Bacteria</taxon>
        <taxon>Bacillati</taxon>
        <taxon>Chloroflexota</taxon>
        <taxon>Caldilineae</taxon>
        <taxon>Caldilineales</taxon>
        <taxon>Caldilineaceae</taxon>
    </lineage>
</organism>
<reference evidence="1" key="1">
    <citation type="submission" date="2019-09" db="EMBL/GenBank/DDBJ databases">
        <title>Characterisation of the sponge microbiome using genome-centric metagenomics.</title>
        <authorList>
            <person name="Engelberts J.P."/>
            <person name="Robbins S.J."/>
            <person name="De Goeij J.M."/>
            <person name="Aranda M."/>
            <person name="Bell S.C."/>
            <person name="Webster N.S."/>
        </authorList>
    </citation>
    <scope>NUCLEOTIDE SEQUENCE</scope>
    <source>
        <strain evidence="1">SB0661_bin_32</strain>
    </source>
</reference>
<name>A0A6B1DE11_9CHLR</name>
<dbReference type="EMBL" id="VXMH01000111">
    <property type="protein sequence ID" value="MYC97277.1"/>
    <property type="molecule type" value="Genomic_DNA"/>
</dbReference>
<proteinExistence type="predicted"/>
<comment type="caution">
    <text evidence="1">The sequence shown here is derived from an EMBL/GenBank/DDBJ whole genome shotgun (WGS) entry which is preliminary data.</text>
</comment>
<protein>
    <submittedName>
        <fullName evidence="1">Uncharacterized protein</fullName>
    </submittedName>
</protein>
<gene>
    <name evidence="1" type="ORF">F4X14_20160</name>
</gene>
<sequence>MVVRQAGLLHPKARDALLPFYPLRARIIRPATDGRFETGALDPEEEDAAGTVLHDDVPCARRFETDVRGIAGRATLTEGRVRAHATMLGVLPDVRETDHCVITDAEAGVRDRFRIRAPGFRESAGVTFMGLVLQSREVLMP</sequence>
<dbReference type="AlphaFoldDB" id="A0A6B1DE11"/>